<sequence>EVLEHIPEDKSAVEELIRVLSKDGTIGISVPHYLTESICWRLSGDYYGFPGGHIRKYKTRELLDLVDSAGLSVYTIRHKHALHSFYWVLRCVFGVKKENAPIPFLYNKFLNWDLRTNHRFFRWLEDLLNHLCPKSVAIYARKKEYVPSE</sequence>
<evidence type="ECO:0008006" key="2">
    <source>
        <dbReference type="Google" id="ProtNLM"/>
    </source>
</evidence>
<proteinExistence type="predicted"/>
<dbReference type="SUPFAM" id="SSF53335">
    <property type="entry name" value="S-adenosyl-L-methionine-dependent methyltransferases"/>
    <property type="match status" value="1"/>
</dbReference>
<dbReference type="Gene3D" id="3.40.50.150">
    <property type="entry name" value="Vaccinia Virus protein VP39"/>
    <property type="match status" value="1"/>
</dbReference>
<evidence type="ECO:0000313" key="1">
    <source>
        <dbReference type="EMBL" id="GAI31612.1"/>
    </source>
</evidence>
<protein>
    <recommendedName>
        <fullName evidence="2">Methyltransferase type 11 domain-containing protein</fullName>
    </recommendedName>
</protein>
<dbReference type="InterPro" id="IPR029063">
    <property type="entry name" value="SAM-dependent_MTases_sf"/>
</dbReference>
<dbReference type="EMBL" id="BARV01018221">
    <property type="protein sequence ID" value="GAI31612.1"/>
    <property type="molecule type" value="Genomic_DNA"/>
</dbReference>
<feature type="non-terminal residue" evidence="1">
    <location>
        <position position="1"/>
    </location>
</feature>
<gene>
    <name evidence="1" type="ORF">S06H3_30871</name>
</gene>
<organism evidence="1">
    <name type="scientific">marine sediment metagenome</name>
    <dbReference type="NCBI Taxonomy" id="412755"/>
    <lineage>
        <taxon>unclassified sequences</taxon>
        <taxon>metagenomes</taxon>
        <taxon>ecological metagenomes</taxon>
    </lineage>
</organism>
<dbReference type="AlphaFoldDB" id="X1MIZ7"/>
<reference evidence="1" key="1">
    <citation type="journal article" date="2014" name="Front. Microbiol.">
        <title>High frequency of phylogenetically diverse reductive dehalogenase-homologous genes in deep subseafloor sedimentary metagenomes.</title>
        <authorList>
            <person name="Kawai M."/>
            <person name="Futagami T."/>
            <person name="Toyoda A."/>
            <person name="Takaki Y."/>
            <person name="Nishi S."/>
            <person name="Hori S."/>
            <person name="Arai W."/>
            <person name="Tsubouchi T."/>
            <person name="Morono Y."/>
            <person name="Uchiyama I."/>
            <person name="Ito T."/>
            <person name="Fujiyama A."/>
            <person name="Inagaki F."/>
            <person name="Takami H."/>
        </authorList>
    </citation>
    <scope>NUCLEOTIDE SEQUENCE</scope>
    <source>
        <strain evidence="1">Expedition CK06-06</strain>
    </source>
</reference>
<name>X1MIZ7_9ZZZZ</name>
<comment type="caution">
    <text evidence="1">The sequence shown here is derived from an EMBL/GenBank/DDBJ whole genome shotgun (WGS) entry which is preliminary data.</text>
</comment>
<accession>X1MIZ7</accession>